<feature type="region of interest" description="Disordered" evidence="1">
    <location>
        <begin position="326"/>
        <end position="347"/>
    </location>
</feature>
<organism evidence="2">
    <name type="scientific">Phaeodactylum tricornutum</name>
    <name type="common">Diatom</name>
    <dbReference type="NCBI Taxonomy" id="2850"/>
    <lineage>
        <taxon>Eukaryota</taxon>
        <taxon>Sar</taxon>
        <taxon>Stramenopiles</taxon>
        <taxon>Ochrophyta</taxon>
        <taxon>Bacillariophyta</taxon>
        <taxon>Bacillariophyceae</taxon>
        <taxon>Bacillariophycidae</taxon>
        <taxon>Naviculales</taxon>
        <taxon>Phaeodactylaceae</taxon>
        <taxon>Phaeodactylum</taxon>
    </lineage>
</organism>
<protein>
    <submittedName>
        <fullName evidence="2">Uncharacterized protein</fullName>
    </submittedName>
</protein>
<dbReference type="EMBL" id="OU594958">
    <property type="protein sequence ID" value="CAG9282448.1"/>
    <property type="molecule type" value="Genomic_DNA"/>
</dbReference>
<dbReference type="AlphaFoldDB" id="A0A8J9X3D5"/>
<proteinExistence type="predicted"/>
<evidence type="ECO:0000256" key="1">
    <source>
        <dbReference type="SAM" id="MobiDB-lite"/>
    </source>
</evidence>
<sequence length="737" mass="82015">MDQASSNSRTTDKVGLCSLLPTLLHVSANPSAFHDLPSAAGCVLFLPAPSTNNSDANGSDALWNSSDKVTESLVRLFLDQQNAAEWEHLVDSWQAHPADSTSDVDDALRCYIQLRQKDPSRHSVGGDEDLLWWQAANTSGPKLPPVGNWTKLKRVLWPLSVVVPALSSADSANGGSASPLKSTVTSSRCVVAKESLADMLVQYTPLRDTVLEFLLRQVLLLERRTHLEKTARRNSLQSPETTIDVSDPSSSHNVLKTLLLRTFHRAGGKFVFQGKQVDLQRLRLQNLLALESPALKKKRGHPGSPPSTNSVPKLSVAAVAVVPEKLKSGNEHQSHNTTSSVDQSTGNSQLEQLDIENKRNELIKIFQSKETPAKVRRLNGTVLVTQDCDGMTEKQFLEETHFMGRVNATFCRQFFPGTSRPRLATVSLVPDQLQRLRNIFFSSTDGRLHRHIIPDVSNSPKHNYICFVNKSNAGSNDSRWQIPIKMHVRMPVPTRQAVETLCTETGLVHPIHEILRDIHILVGGTEDQSLHHDMAREFTSWLPTEDYESEQDATLGWEYNRLAYNDAMASRYSPSGQIISLGDRATVHIGVQKDQVELEGTSRCRVVNGREGETFRIVRESQDVVVLEADVGCAFTGDFPHAGVRNFESKTPEGKLMESLYEKIDYILELDLDQEDTTRMVLDVMCAFPGLHKICRLYISTHLSETRMKIPQNTIGWTDCVANDPSVSDVTTKIPLE</sequence>
<gene>
    <name evidence="2" type="ORF">PTTT1_LOCUS19667</name>
</gene>
<accession>A0A8J9X3D5</accession>
<dbReference type="Proteomes" id="UP000836788">
    <property type="component" value="Chromosome 17"/>
</dbReference>
<name>A0A8J9X3D5_PHATR</name>
<reference evidence="2" key="1">
    <citation type="submission" date="2022-02" db="EMBL/GenBank/DDBJ databases">
        <authorList>
            <person name="Giguere J D."/>
        </authorList>
    </citation>
    <scope>NUCLEOTIDE SEQUENCE</scope>
    <source>
        <strain evidence="2">CCAP 1055/1</strain>
    </source>
</reference>
<evidence type="ECO:0000313" key="2">
    <source>
        <dbReference type="EMBL" id="CAG9282448.1"/>
    </source>
</evidence>
<feature type="compositionally biased region" description="Polar residues" evidence="1">
    <location>
        <begin position="335"/>
        <end position="347"/>
    </location>
</feature>